<reference evidence="3" key="1">
    <citation type="submission" date="2019-01" db="EMBL/GenBank/DDBJ databases">
        <title>Sphingorhabdus lacus sp.nov., isolated from an oligotrophic freshwater lake.</title>
        <authorList>
            <person name="Park M."/>
        </authorList>
    </citation>
    <scope>NUCLEOTIDE SEQUENCE [LARGE SCALE GENOMIC DNA]</scope>
    <source>
        <strain evidence="3">IMCC1753</strain>
    </source>
</reference>
<keyword evidence="2" id="KW-0560">Oxidoreductase</keyword>
<evidence type="ECO:0000256" key="1">
    <source>
        <dbReference type="ARBA" id="ARBA00022723"/>
    </source>
</evidence>
<name>A0A6I6L7U5_9SPHN</name>
<dbReference type="KEGG" id="slaa:EUU25_06890"/>
<dbReference type="GO" id="GO:0051213">
    <property type="term" value="F:dioxygenase activity"/>
    <property type="evidence" value="ECO:0007669"/>
    <property type="project" value="UniProtKB-KW"/>
</dbReference>
<dbReference type="InterPro" id="IPR052170">
    <property type="entry name" value="M29_Exopeptidase"/>
</dbReference>
<evidence type="ECO:0000313" key="2">
    <source>
        <dbReference type="EMBL" id="QGY80371.1"/>
    </source>
</evidence>
<keyword evidence="2" id="KW-0223">Dioxygenase</keyword>
<accession>A0A6I6L7U5</accession>
<dbReference type="OrthoDB" id="6918951at2"/>
<evidence type="ECO:0000313" key="3">
    <source>
        <dbReference type="Proteomes" id="UP000428803"/>
    </source>
</evidence>
<proteinExistence type="predicted"/>
<dbReference type="Proteomes" id="UP000428803">
    <property type="component" value="Chromosome"/>
</dbReference>
<dbReference type="InterPro" id="IPR058739">
    <property type="entry name" value="NicX"/>
</dbReference>
<dbReference type="RefSeq" id="WP_158899535.1">
    <property type="nucleotide sequence ID" value="NZ_CP035733.1"/>
</dbReference>
<dbReference type="SUPFAM" id="SSF144052">
    <property type="entry name" value="Thermophilic metalloprotease-like"/>
    <property type="match status" value="1"/>
</dbReference>
<sequence length="358" mass="39147">MDRASFIEICLHQLKMSGVGANERLIVLTQGDERLDYADAFLAAGRTLGANIYHMRLPAASPTGGWAVGQTSLAAMPEAVEALKNADMLIDCIFLLFSPEQMAIQAAGTRVLTVVEPPELLARMLPNPKLREKVERAGELLAQAKSMHITSPHGTDVIYKLGTYPIITEYACTDQPGRWDHWPSGFVFTGGDDDGVDGQIVVGPGDVLLPQNIYVREPITYTIKRGWITDIRGGLEADLVKSYMADFEDERGFAMSHIGWGMNPDAKWHRMTPGEFPGGMGMEPRSYLGNVLFSTGPNNELGGMNDTACHLDIPMRGCSLFLDGKPVLIDGEIVVKELQFDRNGSSRETESKVFDVAG</sequence>
<dbReference type="Pfam" id="PF26233">
    <property type="entry name" value="NicX"/>
    <property type="match status" value="1"/>
</dbReference>
<dbReference type="PANTHER" id="PTHR34448:SF1">
    <property type="entry name" value="BLL6088 PROTEIN"/>
    <property type="match status" value="1"/>
</dbReference>
<organism evidence="2 3">
    <name type="scientific">Sphingorhabdus lacus</name>
    <dbReference type="NCBI Taxonomy" id="392610"/>
    <lineage>
        <taxon>Bacteria</taxon>
        <taxon>Pseudomonadati</taxon>
        <taxon>Pseudomonadota</taxon>
        <taxon>Alphaproteobacteria</taxon>
        <taxon>Sphingomonadales</taxon>
        <taxon>Sphingomonadaceae</taxon>
        <taxon>Sphingorhabdus</taxon>
    </lineage>
</organism>
<gene>
    <name evidence="2" type="primary">ndpE</name>
    <name evidence="2" type="ORF">EUU25_06890</name>
</gene>
<dbReference type="GO" id="GO:0046872">
    <property type="term" value="F:metal ion binding"/>
    <property type="evidence" value="ECO:0007669"/>
    <property type="project" value="UniProtKB-KW"/>
</dbReference>
<dbReference type="PANTHER" id="PTHR34448">
    <property type="entry name" value="AMINOPEPTIDASE"/>
    <property type="match status" value="1"/>
</dbReference>
<dbReference type="EMBL" id="CP035733">
    <property type="protein sequence ID" value="QGY80371.1"/>
    <property type="molecule type" value="Genomic_DNA"/>
</dbReference>
<protein>
    <submittedName>
        <fullName evidence="2">2,5-dihydroxypyridine 5,6-dioxygenase</fullName>
    </submittedName>
</protein>
<keyword evidence="1" id="KW-0479">Metal-binding</keyword>
<dbReference type="AlphaFoldDB" id="A0A6I6L7U5"/>
<keyword evidence="3" id="KW-1185">Reference proteome</keyword>